<comment type="similarity">
    <text evidence="2 11">Belongs to the glycosyltransferase 31 family.</text>
</comment>
<keyword evidence="4" id="KW-0808">Transferase</keyword>
<dbReference type="Pfam" id="PF01762">
    <property type="entry name" value="Galactosyl_T"/>
    <property type="match status" value="1"/>
</dbReference>
<evidence type="ECO:0000256" key="2">
    <source>
        <dbReference type="ARBA" id="ARBA00008661"/>
    </source>
</evidence>
<dbReference type="RefSeq" id="XP_022313268.1">
    <property type="nucleotide sequence ID" value="XM_022457560.1"/>
</dbReference>
<dbReference type="Proteomes" id="UP000694844">
    <property type="component" value="Chromosome 2"/>
</dbReference>
<name>A0A8B8CBY1_CRAVI</name>
<keyword evidence="9 11" id="KW-0472">Membrane</keyword>
<evidence type="ECO:0000256" key="5">
    <source>
        <dbReference type="ARBA" id="ARBA00022692"/>
    </source>
</evidence>
<dbReference type="InterPro" id="IPR002659">
    <property type="entry name" value="Glyco_trans_31"/>
</dbReference>
<dbReference type="GO" id="GO:0016758">
    <property type="term" value="F:hexosyltransferase activity"/>
    <property type="evidence" value="ECO:0007669"/>
    <property type="project" value="InterPro"/>
</dbReference>
<evidence type="ECO:0000256" key="9">
    <source>
        <dbReference type="ARBA" id="ARBA00023136"/>
    </source>
</evidence>
<keyword evidence="12" id="KW-1185">Reference proteome</keyword>
<evidence type="ECO:0000256" key="11">
    <source>
        <dbReference type="RuleBase" id="RU363063"/>
    </source>
</evidence>
<evidence type="ECO:0000256" key="7">
    <source>
        <dbReference type="ARBA" id="ARBA00022989"/>
    </source>
</evidence>
<dbReference type="GO" id="GO:0008194">
    <property type="term" value="F:UDP-glycosyltransferase activity"/>
    <property type="evidence" value="ECO:0007669"/>
    <property type="project" value="TreeGrafter"/>
</dbReference>
<dbReference type="GO" id="GO:0006493">
    <property type="term" value="P:protein O-linked glycosylation"/>
    <property type="evidence" value="ECO:0007669"/>
    <property type="project" value="TreeGrafter"/>
</dbReference>
<keyword evidence="7 11" id="KW-1133">Transmembrane helix</keyword>
<sequence length="422" mass="48158">MRIKCLRVLLGKTLRNTLILMAICLSVLNMINWVYYSYSEALIETYNKYSAPAGAVFNTRVISSSPTVNPLSKVKNGSVVSPKRRYPFFDPGESYSENGILMEIGPPLDTKDVRKKKLNFDPSKYPLELDLPKLTQYIFDGKKIKNKPINPHPFQYVYNAENACPHENLHLVVLVKSRASNTVTRDVIRKTWGNQKNYKGVSVVFLLGHMKGWEKNISNESNKYKDIVQENFVDDYSNNTLKTIMGYNWVVRHCPNANFNLFVDDDIFVVVKNLDSYRSNKDKEPRIMAGKLLPRSTPFRDNGSKWFVSWEDYPFDKYPPYLAGGGVLMSWDVTRAFAAAFPYVKTITIDDSYLGIIAKKLNITPRNHGGMVIRNPGKDTKAAMAMNFASVVAFHRIPSPESMQATWNQYIAKHPIDPKAKR</sequence>
<dbReference type="PANTHER" id="PTHR11214">
    <property type="entry name" value="BETA-1,3-N-ACETYLGLUCOSAMINYLTRANSFERASE"/>
    <property type="match status" value="1"/>
</dbReference>
<comment type="subcellular location">
    <subcellularLocation>
        <location evidence="1 11">Golgi apparatus membrane</location>
        <topology evidence="1 11">Single-pass type II membrane protein</topology>
    </subcellularLocation>
</comment>
<dbReference type="FunFam" id="3.90.550.50:FF:000001">
    <property type="entry name" value="Hexosyltransferase"/>
    <property type="match status" value="1"/>
</dbReference>
<dbReference type="GeneID" id="111118220"/>
<keyword evidence="8 11" id="KW-0333">Golgi apparatus</keyword>
<evidence type="ECO:0000256" key="10">
    <source>
        <dbReference type="ARBA" id="ARBA00023180"/>
    </source>
</evidence>
<evidence type="ECO:0000256" key="6">
    <source>
        <dbReference type="ARBA" id="ARBA00022968"/>
    </source>
</evidence>
<dbReference type="AlphaFoldDB" id="A0A8B8CBY1"/>
<evidence type="ECO:0000313" key="13">
    <source>
        <dbReference type="RefSeq" id="XP_022313268.1"/>
    </source>
</evidence>
<evidence type="ECO:0000313" key="12">
    <source>
        <dbReference type="Proteomes" id="UP000694844"/>
    </source>
</evidence>
<accession>A0A8B8CBY1</accession>
<protein>
    <recommendedName>
        <fullName evidence="11">Hexosyltransferase</fullName>
        <ecNumber evidence="11">2.4.1.-</ecNumber>
    </recommendedName>
</protein>
<feature type="transmembrane region" description="Helical" evidence="11">
    <location>
        <begin position="18"/>
        <end position="38"/>
    </location>
</feature>
<gene>
    <name evidence="13" type="primary">LOC111118220</name>
</gene>
<proteinExistence type="inferred from homology"/>
<evidence type="ECO:0000256" key="8">
    <source>
        <dbReference type="ARBA" id="ARBA00023034"/>
    </source>
</evidence>
<keyword evidence="3 11" id="KW-0328">Glycosyltransferase</keyword>
<dbReference type="EC" id="2.4.1.-" evidence="11"/>
<keyword evidence="10" id="KW-0325">Glycoprotein</keyword>
<dbReference type="PANTHER" id="PTHR11214:SF349">
    <property type="entry name" value="BETA-1,3-GALACTOSYLTRANSFERASE BRN"/>
    <property type="match status" value="1"/>
</dbReference>
<evidence type="ECO:0000256" key="3">
    <source>
        <dbReference type="ARBA" id="ARBA00022676"/>
    </source>
</evidence>
<dbReference type="OrthoDB" id="5512589at2759"/>
<evidence type="ECO:0000256" key="1">
    <source>
        <dbReference type="ARBA" id="ARBA00004323"/>
    </source>
</evidence>
<dbReference type="KEGG" id="cvn:111118220"/>
<organism evidence="12 13">
    <name type="scientific">Crassostrea virginica</name>
    <name type="common">Eastern oyster</name>
    <dbReference type="NCBI Taxonomy" id="6565"/>
    <lineage>
        <taxon>Eukaryota</taxon>
        <taxon>Metazoa</taxon>
        <taxon>Spiralia</taxon>
        <taxon>Lophotrochozoa</taxon>
        <taxon>Mollusca</taxon>
        <taxon>Bivalvia</taxon>
        <taxon>Autobranchia</taxon>
        <taxon>Pteriomorphia</taxon>
        <taxon>Ostreida</taxon>
        <taxon>Ostreoidea</taxon>
        <taxon>Ostreidae</taxon>
        <taxon>Crassostrea</taxon>
    </lineage>
</organism>
<keyword evidence="6 11" id="KW-0735">Signal-anchor</keyword>
<keyword evidence="5 11" id="KW-0812">Transmembrane</keyword>
<evidence type="ECO:0000256" key="4">
    <source>
        <dbReference type="ARBA" id="ARBA00022679"/>
    </source>
</evidence>
<dbReference type="Gene3D" id="3.90.550.50">
    <property type="match status" value="1"/>
</dbReference>
<reference evidence="13" key="1">
    <citation type="submission" date="2025-08" db="UniProtKB">
        <authorList>
            <consortium name="RefSeq"/>
        </authorList>
    </citation>
    <scope>IDENTIFICATION</scope>
    <source>
        <tissue evidence="13">Whole sample</tissue>
    </source>
</reference>
<dbReference type="GO" id="GO:0000139">
    <property type="term" value="C:Golgi membrane"/>
    <property type="evidence" value="ECO:0007669"/>
    <property type="project" value="UniProtKB-SubCell"/>
</dbReference>